<gene>
    <name evidence="6" type="ORF">HERILL_LOCUS2312</name>
</gene>
<dbReference type="InParanoid" id="A0A7R8UE28"/>
<evidence type="ECO:0000313" key="7">
    <source>
        <dbReference type="Proteomes" id="UP000594454"/>
    </source>
</evidence>
<dbReference type="GO" id="GO:0016787">
    <property type="term" value="F:hydrolase activity"/>
    <property type="evidence" value="ECO:0007669"/>
    <property type="project" value="UniProtKB-KW"/>
</dbReference>
<dbReference type="Gene3D" id="3.40.50.300">
    <property type="entry name" value="P-loop containing nucleotide triphosphate hydrolases"/>
    <property type="match status" value="1"/>
</dbReference>
<dbReference type="GO" id="GO:0003676">
    <property type="term" value="F:nucleic acid binding"/>
    <property type="evidence" value="ECO:0007669"/>
    <property type="project" value="InterPro"/>
</dbReference>
<dbReference type="SUPFAM" id="SSF52540">
    <property type="entry name" value="P-loop containing nucleoside triphosphate hydrolases"/>
    <property type="match status" value="1"/>
</dbReference>
<evidence type="ECO:0000259" key="5">
    <source>
        <dbReference type="PROSITE" id="PS51192"/>
    </source>
</evidence>
<evidence type="ECO:0000256" key="4">
    <source>
        <dbReference type="ARBA" id="ARBA00022840"/>
    </source>
</evidence>
<feature type="domain" description="Helicase ATP-binding" evidence="5">
    <location>
        <begin position="127"/>
        <end position="271"/>
    </location>
</feature>
<sequence length="293" mass="32410">MIRTLTCVVKNISRRHYATAARTVKAESVRGVPIITCKRSEFNYFADGEVNKNVKFGEIPLASSGWRHRKSKGDHFIINASTPERESPSEELDNAKLEQFGVNEQLVNNIKTELEIEKLTSIQSKALPLITDMNHVLLAAATGCGKTLAYALPIVAQLLSTKNKVRDRQMNTPLALILTPGRELAGQVATVVEKLTRGLGVQVKTIIGGHTKRQMLNPDFEEVDILVGTIGAISKLVTTGIYRMDEVRHVVLDEADTLLDDSFAGKLAHFLKRFPVSLECRDFVVWSINDACS</sequence>
<organism evidence="6 7">
    <name type="scientific">Hermetia illucens</name>
    <name type="common">Black soldier fly</name>
    <dbReference type="NCBI Taxonomy" id="343691"/>
    <lineage>
        <taxon>Eukaryota</taxon>
        <taxon>Metazoa</taxon>
        <taxon>Ecdysozoa</taxon>
        <taxon>Arthropoda</taxon>
        <taxon>Hexapoda</taxon>
        <taxon>Insecta</taxon>
        <taxon>Pterygota</taxon>
        <taxon>Neoptera</taxon>
        <taxon>Endopterygota</taxon>
        <taxon>Diptera</taxon>
        <taxon>Brachycera</taxon>
        <taxon>Stratiomyomorpha</taxon>
        <taxon>Stratiomyidae</taxon>
        <taxon>Hermetiinae</taxon>
        <taxon>Hermetia</taxon>
    </lineage>
</organism>
<dbReference type="InterPro" id="IPR027417">
    <property type="entry name" value="P-loop_NTPase"/>
</dbReference>
<keyword evidence="4" id="KW-0067">ATP-binding</keyword>
<dbReference type="FunCoup" id="A0A7R8UE28">
    <property type="interactions" value="1388"/>
</dbReference>
<keyword evidence="3" id="KW-0347">Helicase</keyword>
<dbReference type="InterPro" id="IPR011545">
    <property type="entry name" value="DEAD/DEAH_box_helicase_dom"/>
</dbReference>
<evidence type="ECO:0000313" key="6">
    <source>
        <dbReference type="EMBL" id="CAD7079078.1"/>
    </source>
</evidence>
<evidence type="ECO:0000256" key="2">
    <source>
        <dbReference type="ARBA" id="ARBA00022801"/>
    </source>
</evidence>
<dbReference type="PROSITE" id="PS51192">
    <property type="entry name" value="HELICASE_ATP_BIND_1"/>
    <property type="match status" value="1"/>
</dbReference>
<dbReference type="Pfam" id="PF00270">
    <property type="entry name" value="DEAD"/>
    <property type="match status" value="1"/>
</dbReference>
<dbReference type="Proteomes" id="UP000594454">
    <property type="component" value="Chromosome 1"/>
</dbReference>
<evidence type="ECO:0000256" key="1">
    <source>
        <dbReference type="ARBA" id="ARBA00022741"/>
    </source>
</evidence>
<dbReference type="SMART" id="SM00487">
    <property type="entry name" value="DEXDc"/>
    <property type="match status" value="1"/>
</dbReference>
<accession>A0A7R8UE28</accession>
<reference evidence="6 7" key="1">
    <citation type="submission" date="2020-11" db="EMBL/GenBank/DDBJ databases">
        <authorList>
            <person name="Wallbank WR R."/>
            <person name="Pardo Diaz C."/>
            <person name="Kozak K."/>
            <person name="Martin S."/>
            <person name="Jiggins C."/>
            <person name="Moest M."/>
            <person name="Warren A I."/>
            <person name="Generalovic N T."/>
            <person name="Byers J.R.P. K."/>
            <person name="Montejo-Kovacevich G."/>
            <person name="Yen C E."/>
        </authorList>
    </citation>
    <scope>NUCLEOTIDE SEQUENCE [LARGE SCALE GENOMIC DNA]</scope>
</reference>
<proteinExistence type="predicted"/>
<keyword evidence="1" id="KW-0547">Nucleotide-binding</keyword>
<dbReference type="AlphaFoldDB" id="A0A7R8UE28"/>
<dbReference type="PANTHER" id="PTHR47960">
    <property type="entry name" value="DEAD-BOX ATP-DEPENDENT RNA HELICASE 50"/>
    <property type="match status" value="1"/>
</dbReference>
<name>A0A7R8UE28_HERIL</name>
<dbReference type="InterPro" id="IPR014001">
    <property type="entry name" value="Helicase_ATP-bd"/>
</dbReference>
<dbReference type="EMBL" id="LR899009">
    <property type="protein sequence ID" value="CAD7079078.1"/>
    <property type="molecule type" value="Genomic_DNA"/>
</dbReference>
<protein>
    <recommendedName>
        <fullName evidence="5">Helicase ATP-binding domain-containing protein</fullName>
    </recommendedName>
</protein>
<dbReference type="GO" id="GO:0004386">
    <property type="term" value="F:helicase activity"/>
    <property type="evidence" value="ECO:0007669"/>
    <property type="project" value="UniProtKB-KW"/>
</dbReference>
<keyword evidence="2" id="KW-0378">Hydrolase</keyword>
<evidence type="ECO:0000256" key="3">
    <source>
        <dbReference type="ARBA" id="ARBA00022806"/>
    </source>
</evidence>
<keyword evidence="7" id="KW-1185">Reference proteome</keyword>
<dbReference type="GO" id="GO:0005524">
    <property type="term" value="F:ATP binding"/>
    <property type="evidence" value="ECO:0007669"/>
    <property type="project" value="UniProtKB-KW"/>
</dbReference>
<dbReference type="OrthoDB" id="10256233at2759"/>